<dbReference type="Gene3D" id="3.90.550.10">
    <property type="entry name" value="Spore Coat Polysaccharide Biosynthesis Protein SpsA, Chain A"/>
    <property type="match status" value="1"/>
</dbReference>
<feature type="domain" description="Glycosyltransferase 2-like" evidence="1">
    <location>
        <begin position="4"/>
        <end position="173"/>
    </location>
</feature>
<dbReference type="Proteomes" id="UP000198224">
    <property type="component" value="Chromosome I"/>
</dbReference>
<dbReference type="CDD" id="cd00761">
    <property type="entry name" value="Glyco_tranf_GTA_type"/>
    <property type="match status" value="1"/>
</dbReference>
<protein>
    <submittedName>
        <fullName evidence="2">Glycosyl transferase family 2</fullName>
    </submittedName>
</protein>
<keyword evidence="3" id="KW-1185">Reference proteome</keyword>
<dbReference type="PANTHER" id="PTHR22916">
    <property type="entry name" value="GLYCOSYLTRANSFERASE"/>
    <property type="match status" value="1"/>
</dbReference>
<gene>
    <name evidence="2" type="ORF">GA0070612_3761</name>
</gene>
<dbReference type="RefSeq" id="WP_157742542.1">
    <property type="nucleotide sequence ID" value="NZ_LT607409.1"/>
</dbReference>
<dbReference type="EMBL" id="LT607409">
    <property type="protein sequence ID" value="SCF09641.1"/>
    <property type="molecule type" value="Genomic_DNA"/>
</dbReference>
<evidence type="ECO:0000259" key="1">
    <source>
        <dbReference type="Pfam" id="PF00535"/>
    </source>
</evidence>
<evidence type="ECO:0000313" key="2">
    <source>
        <dbReference type="EMBL" id="SCF09641.1"/>
    </source>
</evidence>
<reference evidence="3" key="1">
    <citation type="submission" date="2016-06" db="EMBL/GenBank/DDBJ databases">
        <authorList>
            <person name="Varghese N."/>
            <person name="Submissions Spin"/>
        </authorList>
    </citation>
    <scope>NUCLEOTIDE SEQUENCE [LARGE SCALE GENOMIC DNA]</scope>
    <source>
        <strain evidence="3">DSM 45160</strain>
    </source>
</reference>
<dbReference type="AlphaFoldDB" id="A0A1C4XNE0"/>
<dbReference type="InterPro" id="IPR001173">
    <property type="entry name" value="Glyco_trans_2-like"/>
</dbReference>
<dbReference type="Pfam" id="PF00535">
    <property type="entry name" value="Glycos_transf_2"/>
    <property type="match status" value="1"/>
</dbReference>
<organism evidence="2 3">
    <name type="scientific">Micromonospora chokoriensis</name>
    <dbReference type="NCBI Taxonomy" id="356851"/>
    <lineage>
        <taxon>Bacteria</taxon>
        <taxon>Bacillati</taxon>
        <taxon>Actinomycetota</taxon>
        <taxon>Actinomycetes</taxon>
        <taxon>Micromonosporales</taxon>
        <taxon>Micromonosporaceae</taxon>
        <taxon>Micromonospora</taxon>
    </lineage>
</organism>
<dbReference type="SUPFAM" id="SSF53448">
    <property type="entry name" value="Nucleotide-diphospho-sugar transferases"/>
    <property type="match status" value="1"/>
</dbReference>
<evidence type="ECO:0000313" key="3">
    <source>
        <dbReference type="Proteomes" id="UP000198224"/>
    </source>
</evidence>
<dbReference type="GO" id="GO:0016758">
    <property type="term" value="F:hexosyltransferase activity"/>
    <property type="evidence" value="ECO:0007669"/>
    <property type="project" value="UniProtKB-ARBA"/>
</dbReference>
<name>A0A1C4XNE0_9ACTN</name>
<dbReference type="InterPro" id="IPR029044">
    <property type="entry name" value="Nucleotide-diphossugar_trans"/>
</dbReference>
<proteinExistence type="predicted"/>
<keyword evidence="2" id="KW-0808">Transferase</keyword>
<sequence>MNTSVIVTTHHLATDWVETALASLSAQTGCPAYEVIVVREDSRRELDGVIAAVCPGLDVSIIRAPDRTPVGAARNMAAEAAAGEVLCFLDGDDAYEPDCVATVSAGFAAAPEYDIVYGNSRRYDRSLRHVLRDIDSSAYHRLYERHHLAPSNPLFHSVFIGHPFAVRASAFKRIEGFDETKPCAELTDFMLKSHVSGAAIGHVDAFLCRYRDSPNGLSKHVALHRERSESLRRWAERALLMEIRSVTWLGRVAPYRHAHYQVTTEDGDLLLPYLDYDRMTLREEVQ</sequence>
<accession>A0A1C4XNE0</accession>
<dbReference type="PANTHER" id="PTHR22916:SF3">
    <property type="entry name" value="UDP-GLCNAC:BETAGAL BETA-1,3-N-ACETYLGLUCOSAMINYLTRANSFERASE-LIKE PROTEIN 1"/>
    <property type="match status" value="1"/>
</dbReference>